<feature type="region of interest" description="Disordered" evidence="1">
    <location>
        <begin position="43"/>
        <end position="77"/>
    </location>
</feature>
<keyword evidence="3" id="KW-1185">Reference proteome</keyword>
<dbReference type="AlphaFoldDB" id="D7KLI0"/>
<reference evidence="3" key="1">
    <citation type="journal article" date="2011" name="Nat. Genet.">
        <title>The Arabidopsis lyrata genome sequence and the basis of rapid genome size change.</title>
        <authorList>
            <person name="Hu T.T."/>
            <person name="Pattyn P."/>
            <person name="Bakker E.G."/>
            <person name="Cao J."/>
            <person name="Cheng J.-F."/>
            <person name="Clark R.M."/>
            <person name="Fahlgren N."/>
            <person name="Fawcett J.A."/>
            <person name="Grimwood J."/>
            <person name="Gundlach H."/>
            <person name="Haberer G."/>
            <person name="Hollister J.D."/>
            <person name="Ossowski S."/>
            <person name="Ottilar R.P."/>
            <person name="Salamov A.A."/>
            <person name="Schneeberger K."/>
            <person name="Spannagl M."/>
            <person name="Wang X."/>
            <person name="Yang L."/>
            <person name="Nasrallah M.E."/>
            <person name="Bergelson J."/>
            <person name="Carrington J.C."/>
            <person name="Gaut B.S."/>
            <person name="Schmutz J."/>
            <person name="Mayer K.F.X."/>
            <person name="Van de Peer Y."/>
            <person name="Grigoriev I.V."/>
            <person name="Nordborg M."/>
            <person name="Weigel D."/>
            <person name="Guo Y.-L."/>
        </authorList>
    </citation>
    <scope>NUCLEOTIDE SEQUENCE [LARGE SCALE GENOMIC DNA]</scope>
    <source>
        <strain evidence="3">cv. MN47</strain>
    </source>
</reference>
<dbReference type="Gramene" id="Al_scaffold_0001_1066">
    <property type="protein sequence ID" value="Al_scaffold_0001_1066"/>
    <property type="gene ID" value="Al_scaffold_0001_1066"/>
</dbReference>
<evidence type="ECO:0000313" key="2">
    <source>
        <dbReference type="EMBL" id="EFH66090.1"/>
    </source>
</evidence>
<feature type="compositionally biased region" description="Basic and acidic residues" evidence="1">
    <location>
        <begin position="44"/>
        <end position="61"/>
    </location>
</feature>
<proteinExistence type="predicted"/>
<accession>D7KLI0</accession>
<name>D7KLI0_ARALL</name>
<gene>
    <name evidence="2" type="ORF">ARALYDRAFT_678743</name>
</gene>
<sequence>MFELNMILGKFGGQLGGGSICYILVFEELMTEIRRLPITVRSRSRSEEKLEEARKVKDSRKEAKRIKERRNEAVGGKARKVKREYETILKMTLQNICDLSDNSVASILAVRT</sequence>
<evidence type="ECO:0000256" key="1">
    <source>
        <dbReference type="SAM" id="MobiDB-lite"/>
    </source>
</evidence>
<dbReference type="Proteomes" id="UP000008694">
    <property type="component" value="Unassembled WGS sequence"/>
</dbReference>
<dbReference type="EMBL" id="GL348713">
    <property type="protein sequence ID" value="EFH66090.1"/>
    <property type="molecule type" value="Genomic_DNA"/>
</dbReference>
<dbReference type="HOGENOM" id="CLU_2149269_0_0_1"/>
<evidence type="ECO:0000313" key="3">
    <source>
        <dbReference type="Proteomes" id="UP000008694"/>
    </source>
</evidence>
<protein>
    <submittedName>
        <fullName evidence="2">Predicted protein</fullName>
    </submittedName>
</protein>
<organism evidence="3">
    <name type="scientific">Arabidopsis lyrata subsp. lyrata</name>
    <name type="common">Lyre-leaved rock-cress</name>
    <dbReference type="NCBI Taxonomy" id="81972"/>
    <lineage>
        <taxon>Eukaryota</taxon>
        <taxon>Viridiplantae</taxon>
        <taxon>Streptophyta</taxon>
        <taxon>Embryophyta</taxon>
        <taxon>Tracheophyta</taxon>
        <taxon>Spermatophyta</taxon>
        <taxon>Magnoliopsida</taxon>
        <taxon>eudicotyledons</taxon>
        <taxon>Gunneridae</taxon>
        <taxon>Pentapetalae</taxon>
        <taxon>rosids</taxon>
        <taxon>malvids</taxon>
        <taxon>Brassicales</taxon>
        <taxon>Brassicaceae</taxon>
        <taxon>Camelineae</taxon>
        <taxon>Arabidopsis</taxon>
    </lineage>
</organism>